<feature type="transmembrane region" description="Helical" evidence="8">
    <location>
        <begin position="106"/>
        <end position="127"/>
    </location>
</feature>
<dbReference type="SUPFAM" id="SSF103473">
    <property type="entry name" value="MFS general substrate transporter"/>
    <property type="match status" value="1"/>
</dbReference>
<dbReference type="CDD" id="cd17320">
    <property type="entry name" value="MFS_MdfA_MDR_like"/>
    <property type="match status" value="1"/>
</dbReference>
<dbReference type="InterPro" id="IPR004812">
    <property type="entry name" value="Efflux_drug-R_Bcr/CmlA"/>
</dbReference>
<feature type="transmembrane region" description="Helical" evidence="8">
    <location>
        <begin position="139"/>
        <end position="163"/>
    </location>
</feature>
<sequence>MPFKSQQNAVISIPFLLLLSTLVAFGPLSIDLYLPSLPNITQELQSSDTQIQWTISGFLIGFCVGMLFYGPLSDRYGRKPILLIGIFLYLITSLACYQSSSASQLILFRVLQALGGGAASVLARAMVKDLLPLKKAVRILSLMHVVTMIAPLLAPLIGGYLMLAFGWRSLFLVLFIFGLFCFIAVLFTRETLPKEKRGGSISKAFTAYKHILYDNRALSYILCAGFIFGGMFAYIASSSFVFINYFKVPEQYFGFIFGCNIIGIMIVTFSSGSLSHRISSQTLLKLSTLIALIAGILLLISAYFAIGGMWLIIIFATCYISMTGTIGANCIACLMSLYPTQAGAASALIVATQFGLGFLASIIVSLLTLSVALNMAIVMAVFGIGSFFALRFSH</sequence>
<proteinExistence type="inferred from homology"/>
<keyword evidence="7 8" id="KW-0472">Membrane</keyword>
<dbReference type="Proteomes" id="UP000273143">
    <property type="component" value="Chromosome"/>
</dbReference>
<comment type="subcellular location">
    <subcellularLocation>
        <location evidence="8">Cell inner membrane</location>
        <topology evidence="8">Multi-pass membrane protein</topology>
    </subcellularLocation>
    <subcellularLocation>
        <location evidence="1">Cell membrane</location>
        <topology evidence="1">Multi-pass membrane protein</topology>
    </subcellularLocation>
</comment>
<feature type="transmembrane region" description="Helical" evidence="8">
    <location>
        <begin position="50"/>
        <end position="69"/>
    </location>
</feature>
<reference evidence="11" key="1">
    <citation type="submission" date="2018-06" db="EMBL/GenBank/DDBJ databases">
        <title>Complete genome of Pseudomonas insecticola strain QZS01.</title>
        <authorList>
            <person name="Wang J."/>
            <person name="Su Q."/>
        </authorList>
    </citation>
    <scope>NUCLEOTIDE SEQUENCE [LARGE SCALE GENOMIC DNA]</scope>
    <source>
        <strain evidence="11">QZS01</strain>
    </source>
</reference>
<keyword evidence="3 8" id="KW-0813">Transport</keyword>
<accession>A0A3Q9JN02</accession>
<comment type="similarity">
    <text evidence="2 8">Belongs to the major facilitator superfamily. Bcr/CmlA family.</text>
</comment>
<feature type="transmembrane region" description="Helical" evidence="8">
    <location>
        <begin position="9"/>
        <end position="30"/>
    </location>
</feature>
<dbReference type="NCBIfam" id="NF008314">
    <property type="entry name" value="PRK11102.1"/>
    <property type="match status" value="1"/>
</dbReference>
<feature type="transmembrane region" description="Helical" evidence="8">
    <location>
        <begin position="286"/>
        <end position="306"/>
    </location>
</feature>
<keyword evidence="5 8" id="KW-0812">Transmembrane</keyword>
<evidence type="ECO:0000256" key="3">
    <source>
        <dbReference type="ARBA" id="ARBA00022448"/>
    </source>
</evidence>
<evidence type="ECO:0000256" key="1">
    <source>
        <dbReference type="ARBA" id="ARBA00004651"/>
    </source>
</evidence>
<evidence type="ECO:0000256" key="2">
    <source>
        <dbReference type="ARBA" id="ARBA00006236"/>
    </source>
</evidence>
<keyword evidence="11" id="KW-1185">Reference proteome</keyword>
<evidence type="ECO:0000313" key="10">
    <source>
        <dbReference type="EMBL" id="AZS50159.1"/>
    </source>
</evidence>
<feature type="transmembrane region" description="Helical" evidence="8">
    <location>
        <begin position="345"/>
        <end position="366"/>
    </location>
</feature>
<feature type="transmembrane region" description="Helical" evidence="8">
    <location>
        <begin position="81"/>
        <end position="100"/>
    </location>
</feature>
<dbReference type="GO" id="GO:0042910">
    <property type="term" value="F:xenobiotic transmembrane transporter activity"/>
    <property type="evidence" value="ECO:0007669"/>
    <property type="project" value="InterPro"/>
</dbReference>
<dbReference type="PROSITE" id="PS50850">
    <property type="entry name" value="MFS"/>
    <property type="match status" value="1"/>
</dbReference>
<feature type="transmembrane region" description="Helical" evidence="8">
    <location>
        <begin position="218"/>
        <end position="246"/>
    </location>
</feature>
<evidence type="ECO:0000259" key="9">
    <source>
        <dbReference type="PROSITE" id="PS50850"/>
    </source>
</evidence>
<dbReference type="KEGG" id="emo:DM558_04930"/>
<dbReference type="AlphaFoldDB" id="A0A3Q9JN02"/>
<evidence type="ECO:0000256" key="6">
    <source>
        <dbReference type="ARBA" id="ARBA00022989"/>
    </source>
</evidence>
<dbReference type="GO" id="GO:0005886">
    <property type="term" value="C:plasma membrane"/>
    <property type="evidence" value="ECO:0007669"/>
    <property type="project" value="UniProtKB-SubCell"/>
</dbReference>
<dbReference type="PANTHER" id="PTHR23502">
    <property type="entry name" value="MAJOR FACILITATOR SUPERFAMILY"/>
    <property type="match status" value="1"/>
</dbReference>
<keyword evidence="4" id="KW-1003">Cell membrane</keyword>
<dbReference type="FunFam" id="1.20.1720.10:FF:000005">
    <property type="entry name" value="Bcr/CflA family efflux transporter"/>
    <property type="match status" value="1"/>
</dbReference>
<dbReference type="Pfam" id="PF07690">
    <property type="entry name" value="MFS_1"/>
    <property type="match status" value="1"/>
</dbReference>
<feature type="transmembrane region" description="Helical" evidence="8">
    <location>
        <begin position="252"/>
        <end position="274"/>
    </location>
</feature>
<name>A0A3Q9JN02_9GAMM</name>
<dbReference type="Gene3D" id="1.20.1720.10">
    <property type="entry name" value="Multidrug resistance protein D"/>
    <property type="match status" value="1"/>
</dbReference>
<dbReference type="PANTHER" id="PTHR23502:SF132">
    <property type="entry name" value="POLYAMINE TRANSPORTER 2-RELATED"/>
    <property type="match status" value="1"/>
</dbReference>
<organism evidence="10 11">
    <name type="scientific">Entomomonas moraniae</name>
    <dbReference type="NCBI Taxonomy" id="2213226"/>
    <lineage>
        <taxon>Bacteria</taxon>
        <taxon>Pseudomonadati</taxon>
        <taxon>Pseudomonadota</taxon>
        <taxon>Gammaproteobacteria</taxon>
        <taxon>Pseudomonadales</taxon>
        <taxon>Pseudomonadaceae</taxon>
        <taxon>Entomomonas</taxon>
    </lineage>
</organism>
<dbReference type="RefSeq" id="WP_127162304.1">
    <property type="nucleotide sequence ID" value="NZ_CP029822.1"/>
</dbReference>
<evidence type="ECO:0000256" key="4">
    <source>
        <dbReference type="ARBA" id="ARBA00022475"/>
    </source>
</evidence>
<evidence type="ECO:0000256" key="7">
    <source>
        <dbReference type="ARBA" id="ARBA00023136"/>
    </source>
</evidence>
<feature type="transmembrane region" description="Helical" evidence="8">
    <location>
        <begin position="312"/>
        <end position="338"/>
    </location>
</feature>
<keyword evidence="6 8" id="KW-1133">Transmembrane helix</keyword>
<dbReference type="GO" id="GO:1990961">
    <property type="term" value="P:xenobiotic detoxification by transmembrane export across the plasma membrane"/>
    <property type="evidence" value="ECO:0007669"/>
    <property type="project" value="InterPro"/>
</dbReference>
<evidence type="ECO:0000256" key="8">
    <source>
        <dbReference type="RuleBase" id="RU365088"/>
    </source>
</evidence>
<dbReference type="InterPro" id="IPR011701">
    <property type="entry name" value="MFS"/>
</dbReference>
<feature type="domain" description="Major facilitator superfamily (MFS) profile" evidence="9">
    <location>
        <begin position="15"/>
        <end position="394"/>
    </location>
</feature>
<dbReference type="GO" id="GO:0015385">
    <property type="term" value="F:sodium:proton antiporter activity"/>
    <property type="evidence" value="ECO:0007669"/>
    <property type="project" value="TreeGrafter"/>
</dbReference>
<dbReference type="InterPro" id="IPR036259">
    <property type="entry name" value="MFS_trans_sf"/>
</dbReference>
<dbReference type="NCBIfam" id="TIGR00710">
    <property type="entry name" value="efflux_Bcr_CflA"/>
    <property type="match status" value="1"/>
</dbReference>
<evidence type="ECO:0000256" key="5">
    <source>
        <dbReference type="ARBA" id="ARBA00022692"/>
    </source>
</evidence>
<dbReference type="InterPro" id="IPR020846">
    <property type="entry name" value="MFS_dom"/>
</dbReference>
<dbReference type="EMBL" id="CP029822">
    <property type="protein sequence ID" value="AZS50159.1"/>
    <property type="molecule type" value="Genomic_DNA"/>
</dbReference>
<keyword evidence="8" id="KW-0997">Cell inner membrane</keyword>
<protein>
    <recommendedName>
        <fullName evidence="8">Bcr/CflA family efflux transporter</fullName>
    </recommendedName>
</protein>
<feature type="transmembrane region" description="Helical" evidence="8">
    <location>
        <begin position="372"/>
        <end position="390"/>
    </location>
</feature>
<feature type="transmembrane region" description="Helical" evidence="8">
    <location>
        <begin position="169"/>
        <end position="187"/>
    </location>
</feature>
<evidence type="ECO:0000313" key="11">
    <source>
        <dbReference type="Proteomes" id="UP000273143"/>
    </source>
</evidence>
<gene>
    <name evidence="10" type="ORF">DM558_04930</name>
</gene>